<evidence type="ECO:0000259" key="13">
    <source>
        <dbReference type="PROSITE" id="PS50879"/>
    </source>
</evidence>
<dbReference type="STRING" id="1093900.A0A507AU38"/>
<dbReference type="AlphaFoldDB" id="A0A507AU38"/>
<keyword evidence="9" id="KW-0255">Endonuclease</keyword>
<dbReference type="PROSITE" id="PS50879">
    <property type="entry name" value="RNASE_H_1"/>
    <property type="match status" value="1"/>
</dbReference>
<dbReference type="RefSeq" id="XP_030992718.1">
    <property type="nucleotide sequence ID" value="XM_031142855.1"/>
</dbReference>
<dbReference type="PANTHER" id="PTHR10642">
    <property type="entry name" value="RIBONUCLEASE H1"/>
    <property type="match status" value="1"/>
</dbReference>
<dbReference type="InterPro" id="IPR037056">
    <property type="entry name" value="RNase_H1_N_sf"/>
</dbReference>
<comment type="function">
    <text evidence="3">Endonuclease that specifically degrades the RNA of RNA-DNA hybrids.</text>
</comment>
<name>A0A507AU38_9PEZI</name>
<evidence type="ECO:0000256" key="3">
    <source>
        <dbReference type="ARBA" id="ARBA00004065"/>
    </source>
</evidence>
<dbReference type="PANTHER" id="PTHR10642:SF26">
    <property type="entry name" value="RIBONUCLEASE H1"/>
    <property type="match status" value="1"/>
</dbReference>
<dbReference type="InterPro" id="IPR036397">
    <property type="entry name" value="RNaseH_sf"/>
</dbReference>
<dbReference type="SUPFAM" id="SSF53098">
    <property type="entry name" value="Ribonuclease H-like"/>
    <property type="match status" value="1"/>
</dbReference>
<dbReference type="OrthoDB" id="407198at2759"/>
<evidence type="ECO:0000256" key="5">
    <source>
        <dbReference type="ARBA" id="ARBA00012180"/>
    </source>
</evidence>
<sequence length="425" mass="45795">MTNDHALFPLINTAPLLCESQVCPENFLLKAEERPQSQKLPKQSGTFNLATLRTFTNTKAFATRAFLPDVHGTTPFSRLVSGFSQAQIPADIAILRPAPAFAWQCSSVVATMPKRKLGADKDAQKYYAVRAGFIPGVYLTWPTCQAQIAGFRGAQYKSFLSREDAEAFVKGQNPVGASEEKTDKFYAVAVGNPPGIYTDWDTASKAIVGVKGPKYKKFGTITEAKEFMKIHTKARAALQQAQEADDDADQPPAKKARTSGVGATNGAASGTTSKGALTIYTDGSSLANGRTGARAGVGVFFGAGDKRNVSERLLGEPQTNQRAELTAILRALQLAPQKQAVLIVTDSKYSIQCVTEWYATWQRNGWKTREGEVKNRDLVAAVRKLIDARDKAGAETGFRWVKGHASDAGNIAADRLAVEGASRAA</sequence>
<dbReference type="FunFam" id="3.40.970.10:FF:000002">
    <property type="entry name" value="Ribonuclease H"/>
    <property type="match status" value="1"/>
</dbReference>
<evidence type="ECO:0000256" key="7">
    <source>
        <dbReference type="ARBA" id="ARBA00022722"/>
    </source>
</evidence>
<dbReference type="Proteomes" id="UP000319257">
    <property type="component" value="Unassembled WGS sequence"/>
</dbReference>
<evidence type="ECO:0000256" key="8">
    <source>
        <dbReference type="ARBA" id="ARBA00022723"/>
    </source>
</evidence>
<feature type="region of interest" description="Disordered" evidence="12">
    <location>
        <begin position="238"/>
        <end position="268"/>
    </location>
</feature>
<dbReference type="InterPro" id="IPR009027">
    <property type="entry name" value="Ribosomal_bL9/RNase_H1_N"/>
</dbReference>
<keyword evidence="15" id="KW-1185">Reference proteome</keyword>
<gene>
    <name evidence="14" type="ORF">E0L32_008044</name>
</gene>
<evidence type="ECO:0000256" key="9">
    <source>
        <dbReference type="ARBA" id="ARBA00022759"/>
    </source>
</evidence>
<dbReference type="InterPro" id="IPR050092">
    <property type="entry name" value="RNase_H"/>
</dbReference>
<evidence type="ECO:0000256" key="10">
    <source>
        <dbReference type="ARBA" id="ARBA00022801"/>
    </source>
</evidence>
<keyword evidence="10" id="KW-0378">Hydrolase</keyword>
<evidence type="ECO:0000256" key="4">
    <source>
        <dbReference type="ARBA" id="ARBA00005300"/>
    </source>
</evidence>
<dbReference type="GeneID" id="41975491"/>
<keyword evidence="11" id="KW-0460">Magnesium</keyword>
<dbReference type="GO" id="GO:0043137">
    <property type="term" value="P:DNA replication, removal of RNA primer"/>
    <property type="evidence" value="ECO:0007669"/>
    <property type="project" value="TreeGrafter"/>
</dbReference>
<accession>A0A507AU38</accession>
<comment type="cofactor">
    <cofactor evidence="2">
        <name>Mg(2+)</name>
        <dbReference type="ChEBI" id="CHEBI:18420"/>
    </cofactor>
</comment>
<comment type="similarity">
    <text evidence="4">Belongs to the RNase H family.</text>
</comment>
<dbReference type="FunCoup" id="A0A507AU38">
    <property type="interactions" value="232"/>
</dbReference>
<dbReference type="InterPro" id="IPR012337">
    <property type="entry name" value="RNaseH-like_sf"/>
</dbReference>
<keyword evidence="8" id="KW-0479">Metal-binding</keyword>
<dbReference type="Gene3D" id="3.40.970.10">
    <property type="entry name" value="Ribonuclease H1, N-terminal domain"/>
    <property type="match status" value="2"/>
</dbReference>
<dbReference type="EMBL" id="SKBQ01000051">
    <property type="protein sequence ID" value="TPX11007.1"/>
    <property type="molecule type" value="Genomic_DNA"/>
</dbReference>
<dbReference type="GO" id="GO:0003676">
    <property type="term" value="F:nucleic acid binding"/>
    <property type="evidence" value="ECO:0007669"/>
    <property type="project" value="InterPro"/>
</dbReference>
<dbReference type="InParanoid" id="A0A507AU38"/>
<keyword evidence="7" id="KW-0540">Nuclease</keyword>
<reference evidence="14 15" key="1">
    <citation type="submission" date="2019-06" db="EMBL/GenBank/DDBJ databases">
        <title>Draft genome sequence of the filamentous fungus Phialemoniopsis curvata isolated from diesel fuel.</title>
        <authorList>
            <person name="Varaljay V.A."/>
            <person name="Lyon W.J."/>
            <person name="Crouch A.L."/>
            <person name="Drake C.E."/>
            <person name="Hollomon J.M."/>
            <person name="Nadeau L.J."/>
            <person name="Nunn H.S."/>
            <person name="Stevenson B.S."/>
            <person name="Bojanowski C.L."/>
            <person name="Crookes-Goodson W.J."/>
        </authorList>
    </citation>
    <scope>NUCLEOTIDE SEQUENCE [LARGE SCALE GENOMIC DNA]</scope>
    <source>
        <strain evidence="14 15">D216</strain>
    </source>
</reference>
<evidence type="ECO:0000256" key="11">
    <source>
        <dbReference type="ARBA" id="ARBA00022842"/>
    </source>
</evidence>
<dbReference type="FunFam" id="3.30.420.10:FF:000090">
    <property type="entry name" value="Ribonuclease H"/>
    <property type="match status" value="1"/>
</dbReference>
<evidence type="ECO:0000256" key="6">
    <source>
        <dbReference type="ARBA" id="ARBA00017721"/>
    </source>
</evidence>
<evidence type="ECO:0000313" key="14">
    <source>
        <dbReference type="EMBL" id="TPX11007.1"/>
    </source>
</evidence>
<dbReference type="GO" id="GO:0004523">
    <property type="term" value="F:RNA-DNA hybrid ribonuclease activity"/>
    <property type="evidence" value="ECO:0007669"/>
    <property type="project" value="UniProtKB-EC"/>
</dbReference>
<evidence type="ECO:0000313" key="15">
    <source>
        <dbReference type="Proteomes" id="UP000319257"/>
    </source>
</evidence>
<dbReference type="Pfam" id="PF00075">
    <property type="entry name" value="RNase_H"/>
    <property type="match status" value="1"/>
</dbReference>
<dbReference type="Gene3D" id="3.30.420.10">
    <property type="entry name" value="Ribonuclease H-like superfamily/Ribonuclease H"/>
    <property type="match status" value="1"/>
</dbReference>
<dbReference type="Pfam" id="PF01693">
    <property type="entry name" value="Cauli_VI"/>
    <property type="match status" value="2"/>
</dbReference>
<organism evidence="14 15">
    <name type="scientific">Thyridium curvatum</name>
    <dbReference type="NCBI Taxonomy" id="1093900"/>
    <lineage>
        <taxon>Eukaryota</taxon>
        <taxon>Fungi</taxon>
        <taxon>Dikarya</taxon>
        <taxon>Ascomycota</taxon>
        <taxon>Pezizomycotina</taxon>
        <taxon>Sordariomycetes</taxon>
        <taxon>Sordariomycetidae</taxon>
        <taxon>Thyridiales</taxon>
        <taxon>Thyridiaceae</taxon>
        <taxon>Thyridium</taxon>
    </lineage>
</organism>
<comment type="caution">
    <text evidence="14">The sequence shown here is derived from an EMBL/GenBank/DDBJ whole genome shotgun (WGS) entry which is preliminary data.</text>
</comment>
<comment type="catalytic activity">
    <reaction evidence="1">
        <text>Endonucleolytic cleavage to 5'-phosphomonoester.</text>
        <dbReference type="EC" id="3.1.26.4"/>
    </reaction>
</comment>
<dbReference type="CDD" id="cd09280">
    <property type="entry name" value="RNase_HI_eukaryote_like"/>
    <property type="match status" value="1"/>
</dbReference>
<feature type="domain" description="RNase H type-1" evidence="13">
    <location>
        <begin position="273"/>
        <end position="422"/>
    </location>
</feature>
<evidence type="ECO:0000256" key="2">
    <source>
        <dbReference type="ARBA" id="ARBA00001946"/>
    </source>
</evidence>
<dbReference type="SUPFAM" id="SSF55658">
    <property type="entry name" value="L9 N-domain-like"/>
    <property type="match status" value="2"/>
</dbReference>
<dbReference type="EC" id="3.1.26.4" evidence="5"/>
<dbReference type="GO" id="GO:0046872">
    <property type="term" value="F:metal ion binding"/>
    <property type="evidence" value="ECO:0007669"/>
    <property type="project" value="UniProtKB-KW"/>
</dbReference>
<proteinExistence type="inferred from homology"/>
<evidence type="ECO:0000256" key="12">
    <source>
        <dbReference type="SAM" id="MobiDB-lite"/>
    </source>
</evidence>
<dbReference type="InterPro" id="IPR002156">
    <property type="entry name" value="RNaseH_domain"/>
</dbReference>
<dbReference type="InterPro" id="IPR011320">
    <property type="entry name" value="RNase_H1_N"/>
</dbReference>
<evidence type="ECO:0000256" key="1">
    <source>
        <dbReference type="ARBA" id="ARBA00000077"/>
    </source>
</evidence>
<protein>
    <recommendedName>
        <fullName evidence="6">Ribonuclease H</fullName>
        <ecNumber evidence="5">3.1.26.4</ecNumber>
    </recommendedName>
</protein>